<name>A0A437JV51_9BURK</name>
<evidence type="ECO:0000313" key="2">
    <source>
        <dbReference type="EMBL" id="RVT51116.1"/>
    </source>
</evidence>
<dbReference type="GO" id="GO:0008081">
    <property type="term" value="F:phosphoric diester hydrolase activity"/>
    <property type="evidence" value="ECO:0007669"/>
    <property type="project" value="InterPro"/>
</dbReference>
<dbReference type="PROSITE" id="PS51704">
    <property type="entry name" value="GP_PDE"/>
    <property type="match status" value="1"/>
</dbReference>
<organism evidence="2 3">
    <name type="scientific">Rubrivivax albus</name>
    <dbReference type="NCBI Taxonomy" id="2499835"/>
    <lineage>
        <taxon>Bacteria</taxon>
        <taxon>Pseudomonadati</taxon>
        <taxon>Pseudomonadota</taxon>
        <taxon>Betaproteobacteria</taxon>
        <taxon>Burkholderiales</taxon>
        <taxon>Sphaerotilaceae</taxon>
        <taxon>Rubrivivax</taxon>
    </lineage>
</organism>
<comment type="caution">
    <text evidence="2">The sequence shown here is derived from an EMBL/GenBank/DDBJ whole genome shotgun (WGS) entry which is preliminary data.</text>
</comment>
<dbReference type="GO" id="GO:0006629">
    <property type="term" value="P:lipid metabolic process"/>
    <property type="evidence" value="ECO:0007669"/>
    <property type="project" value="InterPro"/>
</dbReference>
<dbReference type="InterPro" id="IPR030395">
    <property type="entry name" value="GP_PDE_dom"/>
</dbReference>
<dbReference type="Gene3D" id="3.20.20.190">
    <property type="entry name" value="Phosphatidylinositol (PI) phosphodiesterase"/>
    <property type="match status" value="1"/>
</dbReference>
<dbReference type="PANTHER" id="PTHR46211">
    <property type="entry name" value="GLYCEROPHOSPHORYL DIESTER PHOSPHODIESTERASE"/>
    <property type="match status" value="1"/>
</dbReference>
<feature type="domain" description="GP-PDE" evidence="1">
    <location>
        <begin position="3"/>
        <end position="290"/>
    </location>
</feature>
<reference evidence="2 3" key="1">
    <citation type="submission" date="2019-01" db="EMBL/GenBank/DDBJ databases">
        <authorList>
            <person name="Chen W.-M."/>
        </authorList>
    </citation>
    <scope>NUCLEOTIDE SEQUENCE [LARGE SCALE GENOMIC DNA]</scope>
    <source>
        <strain evidence="2 3">ICH-3</strain>
    </source>
</reference>
<proteinExistence type="predicted"/>
<sequence length="305" mass="33183">MAFDLQGHRGARGLAPENTLVGFATTLGLGVTTLELDTGITRDGVVVVSHDPALNPMITRGPDGQFLRERGPRLRDLSFDELQRYDVGRLQPDTRYANTYPDQQAMDGARIPRLADVFALVRKSGNTTVRLSIETKVDPRDPERTLPPEDFARRLIAEIRAAGMAGRSTIQSFDWRTLQVVQREAPEIGTVYLTARQRWLDNVAGDPSPWTAGFRLAEHGSVPKMVHAAGGRIWSSYFGDLDAAQVQAAKALGLTVLAWTVNAPADIARIMDLGVDGIISDRPDLVRAEMAGRGLALPAATPVVP</sequence>
<dbReference type="Proteomes" id="UP000288178">
    <property type="component" value="Unassembled WGS sequence"/>
</dbReference>
<accession>A0A437JV51</accession>
<evidence type="ECO:0000259" key="1">
    <source>
        <dbReference type="PROSITE" id="PS51704"/>
    </source>
</evidence>
<keyword evidence="3" id="KW-1185">Reference proteome</keyword>
<evidence type="ECO:0000313" key="3">
    <source>
        <dbReference type="Proteomes" id="UP000288178"/>
    </source>
</evidence>
<dbReference type="CDD" id="cd08567">
    <property type="entry name" value="GDPD_SpGDE_like"/>
    <property type="match status" value="1"/>
</dbReference>
<dbReference type="OrthoDB" id="9795622at2"/>
<dbReference type="AlphaFoldDB" id="A0A437JV51"/>
<dbReference type="InterPro" id="IPR017946">
    <property type="entry name" value="PLC-like_Pdiesterase_TIM-brl"/>
</dbReference>
<dbReference type="EMBL" id="SACT01000004">
    <property type="protein sequence ID" value="RVT51116.1"/>
    <property type="molecule type" value="Genomic_DNA"/>
</dbReference>
<dbReference type="Pfam" id="PF03009">
    <property type="entry name" value="GDPD"/>
    <property type="match status" value="1"/>
</dbReference>
<dbReference type="SUPFAM" id="SSF51695">
    <property type="entry name" value="PLC-like phosphodiesterases"/>
    <property type="match status" value="1"/>
</dbReference>
<protein>
    <submittedName>
        <fullName evidence="2">Glycerophosphodiester phosphodiesterase</fullName>
    </submittedName>
</protein>
<dbReference type="PANTHER" id="PTHR46211:SF14">
    <property type="entry name" value="GLYCEROPHOSPHODIESTER PHOSPHODIESTERASE"/>
    <property type="match status" value="1"/>
</dbReference>
<gene>
    <name evidence="2" type="ORF">ENE75_13705</name>
</gene>